<dbReference type="Proteomes" id="UP000694554">
    <property type="component" value="Chromosome 1"/>
</dbReference>
<feature type="transmembrane region" description="Helical" evidence="1">
    <location>
        <begin position="81"/>
        <end position="103"/>
    </location>
</feature>
<evidence type="ECO:0000313" key="2">
    <source>
        <dbReference type="Ensembl" id="ENSPSNP00000002203.1"/>
    </source>
</evidence>
<reference evidence="2" key="2">
    <citation type="submission" date="2025-08" db="UniProtKB">
        <authorList>
            <consortium name="Ensembl"/>
        </authorList>
    </citation>
    <scope>IDENTIFICATION</scope>
</reference>
<dbReference type="GeneTree" id="ENSGT00960000192543"/>
<reference evidence="2" key="3">
    <citation type="submission" date="2025-09" db="UniProtKB">
        <authorList>
            <consortium name="Ensembl"/>
        </authorList>
    </citation>
    <scope>IDENTIFICATION</scope>
</reference>
<accession>A0A8C9B096</accession>
<dbReference type="AlphaFoldDB" id="A0A8C9B096"/>
<evidence type="ECO:0000256" key="1">
    <source>
        <dbReference type="SAM" id="Phobius"/>
    </source>
</evidence>
<dbReference type="SUPFAM" id="SSF81321">
    <property type="entry name" value="Family A G protein-coupled receptor-like"/>
    <property type="match status" value="1"/>
</dbReference>
<name>A0A8C9B096_PHOSS</name>
<protein>
    <submittedName>
        <fullName evidence="2">Uncharacterized protein</fullName>
    </submittedName>
</protein>
<dbReference type="Ensembl" id="ENSPSNT00000002561.1">
    <property type="protein sequence ID" value="ENSPSNP00000002203.1"/>
    <property type="gene ID" value="ENSPSNG00000001713.1"/>
</dbReference>
<proteinExistence type="predicted"/>
<keyword evidence="3" id="KW-1185">Reference proteome</keyword>
<keyword evidence="1" id="KW-1133">Transmembrane helix</keyword>
<feature type="transmembrane region" description="Helical" evidence="1">
    <location>
        <begin position="45"/>
        <end position="69"/>
    </location>
</feature>
<keyword evidence="1" id="KW-0472">Membrane</keyword>
<reference evidence="2" key="1">
    <citation type="submission" date="2019-08" db="EMBL/GenBank/DDBJ databases">
        <title>Phocoena sinus (Vaquita) genome, mPhoSin1, primary haplotype.</title>
        <authorList>
            <person name="Morin P."/>
            <person name="Mountcastle J."/>
            <person name="Fungtammasan C."/>
            <person name="Rhie A."/>
            <person name="Rojas-Bracho L."/>
            <person name="Smith C.R."/>
            <person name="Taylor B.L."/>
            <person name="Gulland F.M.D."/>
            <person name="Musser W."/>
            <person name="Houck M."/>
            <person name="Haase B."/>
            <person name="Paez S."/>
            <person name="Howe K."/>
            <person name="Torrance J."/>
            <person name="Formenti G."/>
            <person name="Phillippy A."/>
            <person name="Ryder O."/>
            <person name="Jarvis E.D."/>
            <person name="Fedrigo O."/>
        </authorList>
    </citation>
    <scope>NUCLEOTIDE SEQUENCE [LARGE SCALE GENOMIC DNA]</scope>
</reference>
<evidence type="ECO:0000313" key="3">
    <source>
        <dbReference type="Proteomes" id="UP000694554"/>
    </source>
</evidence>
<keyword evidence="1" id="KW-0812">Transmembrane</keyword>
<dbReference type="Gene3D" id="1.20.1070.10">
    <property type="entry name" value="Rhodopsin 7-helix transmembrane proteins"/>
    <property type="match status" value="1"/>
</dbReference>
<sequence length="148" mass="15543">PAPGLHAARHCGGGGGGGAGWEGGERLWPGQPRLTQRVNQGAYELLVLLLGFVGLLAVGSSLLVLVLYLKFPRLRSPARLFLLHVGLGNLLPSVLRAALAFAFRPRGGVVGGATNCVWDGFSNSEFADGPENLNSDEQIISCAASRFH</sequence>
<organism evidence="2 3">
    <name type="scientific">Phocoena sinus</name>
    <name type="common">Vaquita</name>
    <dbReference type="NCBI Taxonomy" id="42100"/>
    <lineage>
        <taxon>Eukaryota</taxon>
        <taxon>Metazoa</taxon>
        <taxon>Chordata</taxon>
        <taxon>Craniata</taxon>
        <taxon>Vertebrata</taxon>
        <taxon>Euteleostomi</taxon>
        <taxon>Mammalia</taxon>
        <taxon>Eutheria</taxon>
        <taxon>Laurasiatheria</taxon>
        <taxon>Artiodactyla</taxon>
        <taxon>Whippomorpha</taxon>
        <taxon>Cetacea</taxon>
        <taxon>Odontoceti</taxon>
        <taxon>Phocoenidae</taxon>
        <taxon>Phocoena</taxon>
    </lineage>
</organism>